<dbReference type="OrthoDB" id="5243838at2"/>
<organism evidence="3 4">
    <name type="scientific">Cellulomonas hominis</name>
    <dbReference type="NCBI Taxonomy" id="156981"/>
    <lineage>
        <taxon>Bacteria</taxon>
        <taxon>Bacillati</taxon>
        <taxon>Actinomycetota</taxon>
        <taxon>Actinomycetes</taxon>
        <taxon>Micrococcales</taxon>
        <taxon>Cellulomonadaceae</taxon>
        <taxon>Cellulomonas</taxon>
    </lineage>
</organism>
<comment type="caution">
    <text evidence="3">The sequence shown here is derived from an EMBL/GenBank/DDBJ whole genome shotgun (WGS) entry which is preliminary data.</text>
</comment>
<proteinExistence type="predicted"/>
<feature type="non-terminal residue" evidence="3">
    <location>
        <position position="275"/>
    </location>
</feature>
<dbReference type="InterPro" id="IPR001173">
    <property type="entry name" value="Glyco_trans_2-like"/>
</dbReference>
<protein>
    <submittedName>
        <fullName evidence="3">Glycosyltransferase family 2 protein</fullName>
    </submittedName>
</protein>
<evidence type="ECO:0000313" key="3">
    <source>
        <dbReference type="EMBL" id="TKR22200.1"/>
    </source>
</evidence>
<evidence type="ECO:0000256" key="1">
    <source>
        <dbReference type="SAM" id="MobiDB-lite"/>
    </source>
</evidence>
<reference evidence="3 4" key="1">
    <citation type="submission" date="2019-05" db="EMBL/GenBank/DDBJ databases">
        <title>Genome sequence of Cellulomonas hominis strain CS1.</title>
        <authorList>
            <person name="Belmont J."/>
            <person name="Maclea K.S."/>
        </authorList>
    </citation>
    <scope>NUCLEOTIDE SEQUENCE [LARGE SCALE GENOMIC DNA]</scope>
    <source>
        <strain evidence="3 4">CS1</strain>
    </source>
</reference>
<feature type="domain" description="Glycosyltransferase 2-like" evidence="2">
    <location>
        <begin position="27"/>
        <end position="188"/>
    </location>
</feature>
<evidence type="ECO:0000313" key="4">
    <source>
        <dbReference type="Proteomes" id="UP000308121"/>
    </source>
</evidence>
<sequence>MTAARPTADGPPGPGDDTARGTALDVSVVIAARDAEATLPAQLAALADQDTRCTWEVLVADNGSTDRTRDVVLDAARRTGRVRLVDASAIRGAGAARNEAARVARGRDLLFCDADDVVAPGWVDALHGALRGSDMVAGRLEWERLNSRAAQGSRALPQVDGLQHTEPLPDLGCASSSNLAVRRTLFDRLGGFDVRARYLQDTDLCWRAQLAGATLVFEPAAVVHMRLRPGLLGAWRQGRGTGMGQRWLAARYAEVAARGSAPPHPAHRRPRARAR</sequence>
<dbReference type="SUPFAM" id="SSF53448">
    <property type="entry name" value="Nucleotide-diphospho-sugar transferases"/>
    <property type="match status" value="1"/>
</dbReference>
<dbReference type="PANTHER" id="PTHR43179:SF7">
    <property type="entry name" value="RHAMNOSYLTRANSFERASE WBBL"/>
    <property type="match status" value="1"/>
</dbReference>
<accession>A0A7Z8JYG3</accession>
<dbReference type="InterPro" id="IPR029044">
    <property type="entry name" value="Nucleotide-diphossugar_trans"/>
</dbReference>
<feature type="region of interest" description="Disordered" evidence="1">
    <location>
        <begin position="1"/>
        <end position="20"/>
    </location>
</feature>
<dbReference type="EMBL" id="SZYE01000229">
    <property type="protein sequence ID" value="TKR22200.1"/>
    <property type="molecule type" value="Genomic_DNA"/>
</dbReference>
<dbReference type="Gene3D" id="3.90.550.10">
    <property type="entry name" value="Spore Coat Polysaccharide Biosynthesis Protein SpsA, Chain A"/>
    <property type="match status" value="1"/>
</dbReference>
<dbReference type="RefSeq" id="WP_154730942.1">
    <property type="nucleotide sequence ID" value="NZ_SZYE01000229.1"/>
</dbReference>
<dbReference type="Pfam" id="PF00535">
    <property type="entry name" value="Glycos_transf_2"/>
    <property type="match status" value="1"/>
</dbReference>
<dbReference type="Proteomes" id="UP000308121">
    <property type="component" value="Unassembled WGS sequence"/>
</dbReference>
<dbReference type="PANTHER" id="PTHR43179">
    <property type="entry name" value="RHAMNOSYLTRANSFERASE WBBL"/>
    <property type="match status" value="1"/>
</dbReference>
<name>A0A7Z8JYG3_9CELL</name>
<dbReference type="CDD" id="cd00761">
    <property type="entry name" value="Glyco_tranf_GTA_type"/>
    <property type="match status" value="1"/>
</dbReference>
<keyword evidence="3" id="KW-0808">Transferase</keyword>
<evidence type="ECO:0000259" key="2">
    <source>
        <dbReference type="Pfam" id="PF00535"/>
    </source>
</evidence>
<gene>
    <name evidence="3" type="ORF">FA014_17700</name>
</gene>
<dbReference type="GO" id="GO:0016740">
    <property type="term" value="F:transferase activity"/>
    <property type="evidence" value="ECO:0007669"/>
    <property type="project" value="UniProtKB-KW"/>
</dbReference>
<dbReference type="AlphaFoldDB" id="A0A7Z8JYG3"/>